<dbReference type="Gene3D" id="2.120.10.80">
    <property type="entry name" value="Kelch-type beta propeller"/>
    <property type="match status" value="1"/>
</dbReference>
<gene>
    <name evidence="1" type="primary">Klhl20-001</name>
</gene>
<proteinExistence type="evidence at transcript level"/>
<dbReference type="InterPro" id="IPR015915">
    <property type="entry name" value="Kelch-typ_b-propeller"/>
</dbReference>
<dbReference type="SUPFAM" id="SSF117281">
    <property type="entry name" value="Kelch motif"/>
    <property type="match status" value="1"/>
</dbReference>
<protein>
    <submittedName>
        <fullName evidence="1">Kelch-like protein 20</fullName>
    </submittedName>
</protein>
<organism evidence="1">
    <name type="scientific">Phallusia mammillata</name>
    <dbReference type="NCBI Taxonomy" id="59560"/>
    <lineage>
        <taxon>Eukaryota</taxon>
        <taxon>Metazoa</taxon>
        <taxon>Chordata</taxon>
        <taxon>Tunicata</taxon>
        <taxon>Ascidiacea</taxon>
        <taxon>Phlebobranchia</taxon>
        <taxon>Ascidiidae</taxon>
        <taxon>Phallusia</taxon>
    </lineage>
</organism>
<sequence>MLDLEEISKHFLSQAVQDQNLFKDYPITQNKVLQTISKRVLAENRQKLGSSLNLLVLSSSGALCKLNIRNNYQENVSQARNVTGFAGAVKMDNCIYLLGCRTSYTASNSVEKFNLNFPESGWKKSTPMPKENHSLLTSVFKNSHIFAKGSSWSAQTHVFAVKSRKWTSVPCDQNFTNTFIPTSDRIYGFPSWQYCDVPGAQWKPVAKKVENVLFGIACGSNIYLFAEDENGISLHLYDTLQETATKENTMTGTTHMKDACFVNGNIVAVVKSLNEGWLLKEYEVQKSEWRVLTGIKDEEDFNKIFSL</sequence>
<dbReference type="AlphaFoldDB" id="A0A6F9DFG2"/>
<evidence type="ECO:0000313" key="1">
    <source>
        <dbReference type="EMBL" id="CAB3259736.1"/>
    </source>
</evidence>
<dbReference type="EMBL" id="LR786280">
    <property type="protein sequence ID" value="CAB3259736.1"/>
    <property type="molecule type" value="mRNA"/>
</dbReference>
<accession>A0A6F9DFG2</accession>
<reference evidence="1" key="1">
    <citation type="submission" date="2020-04" db="EMBL/GenBank/DDBJ databases">
        <authorList>
            <person name="Neveu A P."/>
        </authorList>
    </citation>
    <scope>NUCLEOTIDE SEQUENCE</scope>
    <source>
        <tissue evidence="1">Whole embryo</tissue>
    </source>
</reference>
<name>A0A6F9DFG2_9ASCI</name>